<sequence>MTVAAGWWGPQVLDAVRAAGVETEAPGDPTPVGAAGGELARVARVVDGDTLLLVGGERVRLLNIDAPEMPARASCEREAALALEAKARLENLAPAGAAVTLRRDGEDRDRYGRLLRRLEVDGEDVGQRLTREGLAQTWRGRKAQWC</sequence>
<dbReference type="EMBL" id="QFYR01000002">
    <property type="protein sequence ID" value="RAK52624.1"/>
    <property type="molecule type" value="Genomic_DNA"/>
</dbReference>
<dbReference type="Pfam" id="PF00565">
    <property type="entry name" value="SNase"/>
    <property type="match status" value="1"/>
</dbReference>
<evidence type="ECO:0000313" key="3">
    <source>
        <dbReference type="Proteomes" id="UP000249725"/>
    </source>
</evidence>
<evidence type="ECO:0000259" key="1">
    <source>
        <dbReference type="PROSITE" id="PS50830"/>
    </source>
</evidence>
<name>A0A328AGP9_9CAUL</name>
<comment type="caution">
    <text evidence="2">The sequence shown here is derived from an EMBL/GenBank/DDBJ whole genome shotgun (WGS) entry which is preliminary data.</text>
</comment>
<evidence type="ECO:0000313" key="2">
    <source>
        <dbReference type="EMBL" id="RAK52624.1"/>
    </source>
</evidence>
<dbReference type="InterPro" id="IPR016071">
    <property type="entry name" value="Staphylococal_nuclease_OB-fold"/>
</dbReference>
<protein>
    <submittedName>
        <fullName evidence="2">Thermonuclease family protein</fullName>
    </submittedName>
</protein>
<dbReference type="Gene3D" id="2.40.50.90">
    <property type="match status" value="1"/>
</dbReference>
<dbReference type="SUPFAM" id="SSF50199">
    <property type="entry name" value="Staphylococcal nuclease"/>
    <property type="match status" value="1"/>
</dbReference>
<organism evidence="2 3">
    <name type="scientific">Phenylobacterium deserti</name>
    <dbReference type="NCBI Taxonomy" id="1914756"/>
    <lineage>
        <taxon>Bacteria</taxon>
        <taxon>Pseudomonadati</taxon>
        <taxon>Pseudomonadota</taxon>
        <taxon>Alphaproteobacteria</taxon>
        <taxon>Caulobacterales</taxon>
        <taxon>Caulobacteraceae</taxon>
        <taxon>Phenylobacterium</taxon>
    </lineage>
</organism>
<dbReference type="SMART" id="SM00318">
    <property type="entry name" value="SNc"/>
    <property type="match status" value="1"/>
</dbReference>
<accession>A0A328AGP9</accession>
<gene>
    <name evidence="2" type="ORF">DJ018_10495</name>
</gene>
<proteinExistence type="predicted"/>
<dbReference type="AlphaFoldDB" id="A0A328AGP9"/>
<feature type="domain" description="TNase-like" evidence="1">
    <location>
        <begin position="36"/>
        <end position="146"/>
    </location>
</feature>
<dbReference type="RefSeq" id="WP_111514909.1">
    <property type="nucleotide sequence ID" value="NZ_QFYR01000002.1"/>
</dbReference>
<dbReference type="PROSITE" id="PS50830">
    <property type="entry name" value="TNASE_3"/>
    <property type="match status" value="1"/>
</dbReference>
<dbReference type="InterPro" id="IPR035437">
    <property type="entry name" value="SNase_OB-fold_sf"/>
</dbReference>
<dbReference type="Proteomes" id="UP000249725">
    <property type="component" value="Unassembled WGS sequence"/>
</dbReference>
<keyword evidence="3" id="KW-1185">Reference proteome</keyword>
<reference evidence="3" key="1">
    <citation type="submission" date="2018-05" db="EMBL/GenBank/DDBJ databases">
        <authorList>
            <person name="Li X."/>
        </authorList>
    </citation>
    <scope>NUCLEOTIDE SEQUENCE [LARGE SCALE GENOMIC DNA]</scope>
    <source>
        <strain evidence="3">YIM 73061</strain>
    </source>
</reference>